<sequence>MEKFKLALKRGFKRYALDALSAMALGLFSSLIIGLILSQLSKSLILLL</sequence>
<keyword evidence="1" id="KW-0472">Membrane</keyword>
<dbReference type="EMBL" id="JAPQES010000001">
    <property type="protein sequence ID" value="MCY6369192.1"/>
    <property type="molecule type" value="Genomic_DNA"/>
</dbReference>
<keyword evidence="3" id="KW-1185">Reference proteome</keyword>
<feature type="transmembrane region" description="Helical" evidence="1">
    <location>
        <begin position="20"/>
        <end position="40"/>
    </location>
</feature>
<keyword evidence="1" id="KW-1133">Transmembrane helix</keyword>
<keyword evidence="1" id="KW-0812">Transmembrane</keyword>
<evidence type="ECO:0000313" key="2">
    <source>
        <dbReference type="EMBL" id="MCY6369192.1"/>
    </source>
</evidence>
<accession>A0ABT4CJH0</accession>
<proteinExistence type="predicted"/>
<dbReference type="Proteomes" id="UP001079657">
    <property type="component" value="Unassembled WGS sequence"/>
</dbReference>
<organism evidence="2 3">
    <name type="scientific">Clostridium ganghwense</name>
    <dbReference type="NCBI Taxonomy" id="312089"/>
    <lineage>
        <taxon>Bacteria</taxon>
        <taxon>Bacillati</taxon>
        <taxon>Bacillota</taxon>
        <taxon>Clostridia</taxon>
        <taxon>Eubacteriales</taxon>
        <taxon>Clostridiaceae</taxon>
        <taxon>Clostridium</taxon>
    </lineage>
</organism>
<name>A0ABT4CJH0_9CLOT</name>
<comment type="caution">
    <text evidence="2">The sequence shown here is derived from an EMBL/GenBank/DDBJ whole genome shotgun (WGS) entry which is preliminary data.</text>
</comment>
<protein>
    <submittedName>
        <fullName evidence="2">Uncharacterized protein</fullName>
    </submittedName>
</protein>
<dbReference type="RefSeq" id="WP_268047511.1">
    <property type="nucleotide sequence ID" value="NZ_JAPQES010000001.1"/>
</dbReference>
<reference evidence="2" key="1">
    <citation type="submission" date="2022-12" db="EMBL/GenBank/DDBJ databases">
        <authorList>
            <person name="Wang J."/>
        </authorList>
    </citation>
    <scope>NUCLEOTIDE SEQUENCE</scope>
    <source>
        <strain evidence="2">HY-42-06</strain>
    </source>
</reference>
<evidence type="ECO:0000256" key="1">
    <source>
        <dbReference type="SAM" id="Phobius"/>
    </source>
</evidence>
<gene>
    <name evidence="2" type="ORF">OXH55_00860</name>
</gene>
<evidence type="ECO:0000313" key="3">
    <source>
        <dbReference type="Proteomes" id="UP001079657"/>
    </source>
</evidence>